<feature type="compositionally biased region" description="Low complexity" evidence="7">
    <location>
        <begin position="1570"/>
        <end position="1584"/>
    </location>
</feature>
<feature type="compositionally biased region" description="Acidic residues" evidence="7">
    <location>
        <begin position="1148"/>
        <end position="1157"/>
    </location>
</feature>
<evidence type="ECO:0000256" key="4">
    <source>
        <dbReference type="ARBA" id="ARBA00022833"/>
    </source>
</evidence>
<dbReference type="PANTHER" id="PTHR12706:SF30">
    <property type="entry name" value="PROTEIN STRAWBERRY NOTCH-RELATED"/>
    <property type="match status" value="1"/>
</dbReference>
<feature type="compositionally biased region" description="Acidic residues" evidence="7">
    <location>
        <begin position="1851"/>
        <end position="1865"/>
    </location>
</feature>
<dbReference type="InterPro" id="IPR057332">
    <property type="entry name" value="SBNO_a/b_dom"/>
</dbReference>
<dbReference type="SUPFAM" id="SSF52540">
    <property type="entry name" value="P-loop containing nucleoside triphosphate hydrolases"/>
    <property type="match status" value="2"/>
</dbReference>
<dbReference type="FunCoup" id="A0A2K3E1L1">
    <property type="interactions" value="1407"/>
</dbReference>
<dbReference type="InterPro" id="IPR019786">
    <property type="entry name" value="Zinc_finger_PHD-type_CS"/>
</dbReference>
<feature type="coiled-coil region" evidence="6">
    <location>
        <begin position="1000"/>
        <end position="1041"/>
    </location>
</feature>
<dbReference type="GO" id="GO:0006355">
    <property type="term" value="P:regulation of DNA-templated transcription"/>
    <property type="evidence" value="ECO:0000318"/>
    <property type="project" value="GO_Central"/>
</dbReference>
<feature type="compositionally biased region" description="Low complexity" evidence="7">
    <location>
        <begin position="380"/>
        <end position="392"/>
    </location>
</feature>
<feature type="region of interest" description="Disordered" evidence="7">
    <location>
        <begin position="33"/>
        <end position="63"/>
    </location>
</feature>
<name>A0A2K3E1L1_CHLRE</name>
<keyword evidence="3 5" id="KW-0863">Zinc-finger</keyword>
<dbReference type="InterPro" id="IPR026741">
    <property type="entry name" value="SNO"/>
</dbReference>
<feature type="compositionally biased region" description="Low complexity" evidence="7">
    <location>
        <begin position="1225"/>
        <end position="1234"/>
    </location>
</feature>
<proteinExistence type="inferred from homology"/>
<keyword evidence="2" id="KW-0479">Metal-binding</keyword>
<dbReference type="EMBL" id="CM008963">
    <property type="protein sequence ID" value="PNW86656.1"/>
    <property type="molecule type" value="Genomic_DNA"/>
</dbReference>
<dbReference type="Gene3D" id="2.30.30.1150">
    <property type="match status" value="1"/>
</dbReference>
<feature type="region of interest" description="Disordered" evidence="7">
    <location>
        <begin position="375"/>
        <end position="413"/>
    </location>
</feature>
<feature type="compositionally biased region" description="Low complexity" evidence="7">
    <location>
        <begin position="1396"/>
        <end position="1431"/>
    </location>
</feature>
<dbReference type="SUPFAM" id="SSF57903">
    <property type="entry name" value="FYVE/PHD zinc finger"/>
    <property type="match status" value="1"/>
</dbReference>
<dbReference type="InterPro" id="IPR027417">
    <property type="entry name" value="P-loop_NTPase"/>
</dbReference>
<feature type="compositionally biased region" description="Low complexity" evidence="7">
    <location>
        <begin position="1735"/>
        <end position="1751"/>
    </location>
</feature>
<dbReference type="InterPro" id="IPR019787">
    <property type="entry name" value="Znf_PHD-finger"/>
</dbReference>
<accession>A0A2K3E1L1</accession>
<feature type="compositionally biased region" description="Gly residues" evidence="7">
    <location>
        <begin position="1709"/>
        <end position="1719"/>
    </location>
</feature>
<dbReference type="InterPro" id="IPR039187">
    <property type="entry name" value="SNO_AAA"/>
</dbReference>
<feature type="compositionally biased region" description="Low complexity" evidence="7">
    <location>
        <begin position="1928"/>
        <end position="1946"/>
    </location>
</feature>
<evidence type="ECO:0000256" key="6">
    <source>
        <dbReference type="SAM" id="Coils"/>
    </source>
</evidence>
<feature type="region of interest" description="Disordered" evidence="7">
    <location>
        <begin position="807"/>
        <end position="843"/>
    </location>
</feature>
<feature type="region of interest" description="Disordered" evidence="7">
    <location>
        <begin position="162"/>
        <end position="201"/>
    </location>
</feature>
<feature type="compositionally biased region" description="Low complexity" evidence="7">
    <location>
        <begin position="2737"/>
        <end position="2766"/>
    </location>
</feature>
<dbReference type="InterPro" id="IPR026937">
    <property type="entry name" value="SBNO_Helicase_C_dom"/>
</dbReference>
<comment type="similarity">
    <text evidence="1">Belongs to the SBNO family.</text>
</comment>
<feature type="region of interest" description="Disordered" evidence="7">
    <location>
        <begin position="862"/>
        <end position="905"/>
    </location>
</feature>
<feature type="compositionally biased region" description="Low complexity" evidence="7">
    <location>
        <begin position="1330"/>
        <end position="1353"/>
    </location>
</feature>
<dbReference type="PROSITE" id="PS01359">
    <property type="entry name" value="ZF_PHD_1"/>
    <property type="match status" value="1"/>
</dbReference>
<feature type="domain" description="PHD-type" evidence="8">
    <location>
        <begin position="1485"/>
        <end position="1535"/>
    </location>
</feature>
<feature type="region of interest" description="Disordered" evidence="7">
    <location>
        <begin position="1544"/>
        <end position="1794"/>
    </location>
</feature>
<feature type="compositionally biased region" description="Pro residues" evidence="7">
    <location>
        <begin position="1241"/>
        <end position="1253"/>
    </location>
</feature>
<evidence type="ECO:0000256" key="2">
    <source>
        <dbReference type="ARBA" id="ARBA00022723"/>
    </source>
</evidence>
<dbReference type="GO" id="GO:0005634">
    <property type="term" value="C:nucleus"/>
    <property type="evidence" value="ECO:0000318"/>
    <property type="project" value="GO_Central"/>
</dbReference>
<dbReference type="SMART" id="SM00249">
    <property type="entry name" value="PHD"/>
    <property type="match status" value="1"/>
</dbReference>
<keyword evidence="6" id="KW-0175">Coiled coil</keyword>
<dbReference type="InterPro" id="IPR011011">
    <property type="entry name" value="Znf_FYVE_PHD"/>
</dbReference>
<dbReference type="Gramene" id="PNW86656">
    <property type="protein sequence ID" value="PNW86656"/>
    <property type="gene ID" value="CHLRE_02g095045v5"/>
</dbReference>
<organism evidence="9 10">
    <name type="scientific">Chlamydomonas reinhardtii</name>
    <name type="common">Chlamydomonas smithii</name>
    <dbReference type="NCBI Taxonomy" id="3055"/>
    <lineage>
        <taxon>Eukaryota</taxon>
        <taxon>Viridiplantae</taxon>
        <taxon>Chlorophyta</taxon>
        <taxon>core chlorophytes</taxon>
        <taxon>Chlorophyceae</taxon>
        <taxon>CS clade</taxon>
        <taxon>Chlamydomonadales</taxon>
        <taxon>Chlamydomonadaceae</taxon>
        <taxon>Chlamydomonas</taxon>
    </lineage>
</organism>
<feature type="compositionally biased region" description="Low complexity" evidence="7">
    <location>
        <begin position="1167"/>
        <end position="1181"/>
    </location>
</feature>
<dbReference type="GO" id="GO:0008270">
    <property type="term" value="F:zinc ion binding"/>
    <property type="evidence" value="ECO:0007669"/>
    <property type="project" value="UniProtKB-KW"/>
</dbReference>
<feature type="compositionally biased region" description="Low complexity" evidence="7">
    <location>
        <begin position="1544"/>
        <end position="1554"/>
    </location>
</feature>
<feature type="region of interest" description="Disordered" evidence="7">
    <location>
        <begin position="2699"/>
        <end position="2793"/>
    </location>
</feature>
<feature type="coiled-coil region" evidence="6">
    <location>
        <begin position="1800"/>
        <end position="1827"/>
    </location>
</feature>
<evidence type="ECO:0000256" key="1">
    <source>
        <dbReference type="ARBA" id="ARBA00006992"/>
    </source>
</evidence>
<dbReference type="PaxDb" id="3055-EDO97166"/>
<feature type="compositionally biased region" description="Acidic residues" evidence="7">
    <location>
        <begin position="1443"/>
        <end position="1458"/>
    </location>
</feature>
<dbReference type="Pfam" id="PF25373">
    <property type="entry name" value="SBNO"/>
    <property type="match status" value="1"/>
</dbReference>
<reference evidence="9 10" key="1">
    <citation type="journal article" date="2007" name="Science">
        <title>The Chlamydomonas genome reveals the evolution of key animal and plant functions.</title>
        <authorList>
            <person name="Merchant S.S."/>
            <person name="Prochnik S.E."/>
            <person name="Vallon O."/>
            <person name="Harris E.H."/>
            <person name="Karpowicz S.J."/>
            <person name="Witman G.B."/>
            <person name="Terry A."/>
            <person name="Salamov A."/>
            <person name="Fritz-Laylin L.K."/>
            <person name="Marechal-Drouard L."/>
            <person name="Marshall W.F."/>
            <person name="Qu L.H."/>
            <person name="Nelson D.R."/>
            <person name="Sanderfoot A.A."/>
            <person name="Spalding M.H."/>
            <person name="Kapitonov V.V."/>
            <person name="Ren Q."/>
            <person name="Ferris P."/>
            <person name="Lindquist E."/>
            <person name="Shapiro H."/>
            <person name="Lucas S.M."/>
            <person name="Grimwood J."/>
            <person name="Schmutz J."/>
            <person name="Cardol P."/>
            <person name="Cerutti H."/>
            <person name="Chanfreau G."/>
            <person name="Chen C.L."/>
            <person name="Cognat V."/>
            <person name="Croft M.T."/>
            <person name="Dent R."/>
            <person name="Dutcher S."/>
            <person name="Fernandez E."/>
            <person name="Fukuzawa H."/>
            <person name="Gonzalez-Ballester D."/>
            <person name="Gonzalez-Halphen D."/>
            <person name="Hallmann A."/>
            <person name="Hanikenne M."/>
            <person name="Hippler M."/>
            <person name="Inwood W."/>
            <person name="Jabbari K."/>
            <person name="Kalanon M."/>
            <person name="Kuras R."/>
            <person name="Lefebvre P.A."/>
            <person name="Lemaire S.D."/>
            <person name="Lobanov A.V."/>
            <person name="Lohr M."/>
            <person name="Manuell A."/>
            <person name="Meier I."/>
            <person name="Mets L."/>
            <person name="Mittag M."/>
            <person name="Mittelmeier T."/>
            <person name="Moroney J.V."/>
            <person name="Moseley J."/>
            <person name="Napoli C."/>
            <person name="Nedelcu A.M."/>
            <person name="Niyogi K."/>
            <person name="Novoselov S.V."/>
            <person name="Paulsen I.T."/>
            <person name="Pazour G."/>
            <person name="Purton S."/>
            <person name="Ral J.P."/>
            <person name="Riano-Pachon D.M."/>
            <person name="Riekhof W."/>
            <person name="Rymarquis L."/>
            <person name="Schroda M."/>
            <person name="Stern D."/>
            <person name="Umen J."/>
            <person name="Willows R."/>
            <person name="Wilson N."/>
            <person name="Zimmer S.L."/>
            <person name="Allmer J."/>
            <person name="Balk J."/>
            <person name="Bisova K."/>
            <person name="Chen C.J."/>
            <person name="Elias M."/>
            <person name="Gendler K."/>
            <person name="Hauser C."/>
            <person name="Lamb M.R."/>
            <person name="Ledford H."/>
            <person name="Long J.C."/>
            <person name="Minagawa J."/>
            <person name="Page M.D."/>
            <person name="Pan J."/>
            <person name="Pootakham W."/>
            <person name="Roje S."/>
            <person name="Rose A."/>
            <person name="Stahlberg E."/>
            <person name="Terauchi A.M."/>
            <person name="Yang P."/>
            <person name="Ball S."/>
            <person name="Bowler C."/>
            <person name="Dieckmann C.L."/>
            <person name="Gladyshev V.N."/>
            <person name="Green P."/>
            <person name="Jorgensen R."/>
            <person name="Mayfield S."/>
            <person name="Mueller-Roeber B."/>
            <person name="Rajamani S."/>
            <person name="Sayre R.T."/>
            <person name="Brokstein P."/>
            <person name="Dubchak I."/>
            <person name="Goodstein D."/>
            <person name="Hornick L."/>
            <person name="Huang Y.W."/>
            <person name="Jhaveri J."/>
            <person name="Luo Y."/>
            <person name="Martinez D."/>
            <person name="Ngau W.C."/>
            <person name="Otillar B."/>
            <person name="Poliakov A."/>
            <person name="Porter A."/>
            <person name="Szajkowski L."/>
            <person name="Werner G."/>
            <person name="Zhou K."/>
            <person name="Grigoriev I.V."/>
            <person name="Rokhsar D.S."/>
            <person name="Grossman A.R."/>
        </authorList>
    </citation>
    <scope>NUCLEOTIDE SEQUENCE [LARGE SCALE GENOMIC DNA]</scope>
    <source>
        <strain evidence="10">CC-503</strain>
    </source>
</reference>
<evidence type="ECO:0000313" key="9">
    <source>
        <dbReference type="EMBL" id="PNW86656.1"/>
    </source>
</evidence>
<dbReference type="Proteomes" id="UP000006906">
    <property type="component" value="Chromosome 2"/>
</dbReference>
<feature type="compositionally biased region" description="Basic and acidic residues" evidence="7">
    <location>
        <begin position="1107"/>
        <end position="1122"/>
    </location>
</feature>
<dbReference type="KEGG" id="cre:CHLRE_02g095045v5"/>
<dbReference type="Gene3D" id="3.40.50.300">
    <property type="entry name" value="P-loop containing nucleotide triphosphate hydrolases"/>
    <property type="match status" value="1"/>
</dbReference>
<dbReference type="PROSITE" id="PS50016">
    <property type="entry name" value="ZF_PHD_2"/>
    <property type="match status" value="1"/>
</dbReference>
<dbReference type="InParanoid" id="A0A2K3E1L1"/>
<feature type="compositionally biased region" description="Acidic residues" evidence="7">
    <location>
        <begin position="1468"/>
        <end position="1484"/>
    </location>
</feature>
<feature type="compositionally biased region" description="Basic and acidic residues" evidence="7">
    <location>
        <begin position="162"/>
        <end position="193"/>
    </location>
</feature>
<dbReference type="PANTHER" id="PTHR12706">
    <property type="entry name" value="STRAWBERRY NOTCH-RELATED"/>
    <property type="match status" value="1"/>
</dbReference>
<feature type="compositionally biased region" description="Basic residues" evidence="7">
    <location>
        <begin position="1874"/>
        <end position="1897"/>
    </location>
</feature>
<dbReference type="Pfam" id="PF13871">
    <property type="entry name" value="Helicase_C_4"/>
    <property type="match status" value="1"/>
</dbReference>
<keyword evidence="10" id="KW-1185">Reference proteome</keyword>
<evidence type="ECO:0000256" key="5">
    <source>
        <dbReference type="PROSITE-ProRule" id="PRU00146"/>
    </source>
</evidence>
<dbReference type="ExpressionAtlas" id="A0A2K3E1L1">
    <property type="expression patterns" value="baseline"/>
</dbReference>
<dbReference type="GeneID" id="5727691"/>
<dbReference type="OrthoDB" id="421838at2759"/>
<dbReference type="Pfam" id="PF13872">
    <property type="entry name" value="AAA_34"/>
    <property type="match status" value="2"/>
</dbReference>
<dbReference type="Pfam" id="PF00628">
    <property type="entry name" value="PHD"/>
    <property type="match status" value="1"/>
</dbReference>
<dbReference type="GO" id="GO:0042393">
    <property type="term" value="F:histone binding"/>
    <property type="evidence" value="ECO:0000318"/>
    <property type="project" value="GO_Central"/>
</dbReference>
<evidence type="ECO:0000256" key="3">
    <source>
        <dbReference type="ARBA" id="ARBA00022771"/>
    </source>
</evidence>
<sequence length="2845" mass="292446">MDQYWNQVYQYYRRLGHADANARALTAQALQRAGHAATSVQPAPTPAPAPAAERQPVTTGAGASRNSNYTAAALAAAAVFAAAQRQVTGAVPGSGGPAAAAAARQAVPASAFANRVAGAAAAAAPALAGAQQAGAAASAYATQQAEAAARLVRMQQEQAEHARREWEARQRQLREREQEAQQHQEAAQVHEEGNADDEGGDVDIYEQYQPAKVLEGPPHPDPIVETASLASVTPPDITYSHHLQDNLARAELSNAQLETVLYAFQRFGRRLPDGSRAGFFLGDGAGVGKGRQIAAVIKEFWATGGRRVLWVSTSNDLRYDARRDLADLGVAEDHIPVYPPRKDNVPSGSLAAAYPGGGVLFVTYSLLVSKGSYKPPPGPRARGGARSGAASGSVGGRGRGRGRRAGGNPGAAAAAAATADEMGQAASALELKRAEVRRLFGAGSRLHQIVGWLGGEGGGGDCLIILDECHKAKNLLDAAGNSSQTGLAVEALQDQLPNARVLYSSATGASEPDNLRYMVRLGAFGYPHISDMINALKRSGLGALEMFCMGLKATGTYVSRTLSYKGAEFITEELEPDPVFRVMYDRSCRLWGLLWNVMRQLPRAAAKNRGGRDSKAALFWSAHQRFYRQMLIASKVKRCAELAADALRRGMCVVVGLQSTGEANLAAAREVLATGLGEGGDGGAGDGEDFVSAPKMIMHNFISQWLFHFTVPVGTLMDKRSMQKLQAEIYRVCVEWRQLPSCEEEAMKMVKQEKRLAAMEAARLVREQRTAAAAAAAAGTSPTAAAVGVGAGTAEAATSAYGAARRLGRRPRYDEDEAAEREAETAPARMQEQAPDAMDVDDQGGGVVAAARAGSGDVEMADVGATDGIGTPASDVAEDTGAGAAAGGAAGRKPQPPAHESDADDVVMEGERSLDQVLAERRRLAILAGDLIDLADDTDDEAAAGAGGAGGAAAGAGAYGSAGAAGGAVQSMRAQRDAEWRRLLEQADAEEMAAAAAAETRRQEERRAKLQTALAEARSLLEDLQKQVKELEAAEETAAAGANSRGGLPAPATAVAAGTAAAAAQVAAGGAGRGKADKEGGGKPGSRGGSTIDGEAHLEDDVSDGDEDKKEEARHVRARRETGGAAGPSGRGAKTAPAKGRRRGAAVVDEDEDEDTELGATKVEGNPASKSAASKKPAPKAIGAKVASKSKMGNVAMTASTDSTVYAEGADQAPAADGALRPRRAAQMAAARIDAINRGEPIPPKPPRGPSAPPAKAGAAVKLEAGALKRAAKPAADGAAAGPAAEAESDSVIIIDDSSEDEDAGTGAGSGMPPAAAAGLQHEQQPSGRAVAQGAPAAAELAAAGDGAAADAAGDGDQDDDVSSIGEEISNPDESEYQPATELKEDAEQPPPPQAEPGQPGPQGAQEQQPGGGARAAPDTARQAEAAAQAKTSEKARRRDKAEEEAEGEGADEDDGAEASEAGTAAEAGDDCADEDEDEDEGYDDTLCARCGGGDDPASILLCDTCDAGYHMACLDPPLEEIPDDDWHCPKCTASDVAQAAAAGAAAAAAPAAAPSTSAGVKRKAGDGGEQAATGLAAAAGTAGPVQQGPLQDGDSKEEGGAGANQARQPKRLKTVLESFAAATGARANGEPSSGKSAAAGGGRRQASAMELNTEADGGAKEDEEGLECRTSSHATASGEEQEEAGALPPRGKRGGRLTKGAVQVRVRGGAGASAGGCARGLRAGMTGKGRGQWRGTSASARRGRAGTPSADGEEASEAEASSAAGEGKDEDEDAAAAAKGGAPAGPTANLAVGKIRMQLRIVRQRLKDAATRAAAAERDLEHFTRALAAAAAAAANGGRRGRTRSRSVTADDEEESSEEEEEQVDEGKDKANGRKRAAKHARGGKAKATGRGRGKKQAAAGSINSSSSASDEDDDGSEEEVSESESEAASSSSSGSSSSSSGSSSSEEEDAASDEDAAAAEAQRLARQPDPTKYRHAAKAKPLGKLPGSWAAPGGGGDDSGAAAAEGGGSRCKGQSKKVAGGKGKGKTQGVKGNVRHQKRRTAGAGDSSGPDDDDSDEGSSDSDDDSDDSSVSLVTEGGEEGGGEGEADHSDGGVELIDEEDERMRERRRTRGRGGPGGEAGGQEAGGAALPPELRKCRAMLLRLLDAQELPLNPLDQLLELLGGPEAVAEMTGRKVAQVRDEETGRVVCVQRRDDEAQKMVNMAEKEDFMSGRKLVAVISDAASTGISLQADRRVANQRRRFHVTLELPWSADKAIQQFGRSHRSNQASAPEYCLLVTKCGGEYRFAGAVAKRLTSLGALLRGDRRALGASSDLKPYDVDNRYGEAAVQRVLECVASGVHTVAGSKPGELPSELLPPDVAATPPGSAARQRAFLAHMQRCLRSMGLLAATSLPGGHVAYSVERKDQATGVPKFLNRLLGLPLRDQELLFGYFLGIMDSLVKQARSAGDYDEAIVNIGHSAVKVVAQHQVHVDTPSGATTHYMELDVDDGLSWPAACAALAAAREDMAAERAPARIVNKVGFYVARRNANVGGTGHPLVVLATAMRQTVLGSRLAQRFRIQRPNQVKGYMFTLHELEDKYRKVDEQTAELHWAFWYAYLDTGCLHGGECVRRKRDGRCNYGSRFYRLHLVTGAVLPVLRKLFDTVLRGGGGGGPNSKKQAPRVVRATIREEPADQRAGQQHGAVAAGGQLLLEGPEAEAAAGDKDGKEDGSDEVEEVVAPVKREVERARARKGRAPRPAAGSATATEAAAGSSAGAGPSASWANGTPGRGAGSIQGAGTSAGSPGLAGADAGSAAGVAGAAAVPGGHAHAGVAGEGTQDSHTRVVVGLSLTERDAEQFLQAVVM</sequence>
<feature type="compositionally biased region" description="Acidic residues" evidence="7">
    <location>
        <begin position="1911"/>
        <end position="1927"/>
    </location>
</feature>
<feature type="compositionally biased region" description="Low complexity" evidence="7">
    <location>
        <begin position="1898"/>
        <end position="1910"/>
    </location>
</feature>
<feature type="region of interest" description="Disordered" evidence="7">
    <location>
        <begin position="1066"/>
        <end position="1192"/>
    </location>
</feature>
<gene>
    <name evidence="9" type="ORF">CHLRE_02g095045v5</name>
</gene>
<evidence type="ECO:0000256" key="7">
    <source>
        <dbReference type="SAM" id="MobiDB-lite"/>
    </source>
</evidence>
<dbReference type="GO" id="GO:0031490">
    <property type="term" value="F:chromatin DNA binding"/>
    <property type="evidence" value="ECO:0000318"/>
    <property type="project" value="GO_Central"/>
</dbReference>
<feature type="region of interest" description="Disordered" evidence="7">
    <location>
        <begin position="1831"/>
        <end position="2132"/>
    </location>
</feature>
<feature type="compositionally biased region" description="Acidic residues" evidence="7">
    <location>
        <begin position="2051"/>
        <end position="2070"/>
    </location>
</feature>
<evidence type="ECO:0000259" key="8">
    <source>
        <dbReference type="PROSITE" id="PS50016"/>
    </source>
</evidence>
<dbReference type="RefSeq" id="XP_042927147.1">
    <property type="nucleotide sequence ID" value="XM_043059513.1"/>
</dbReference>
<protein>
    <recommendedName>
        <fullName evidence="8">PHD-type domain-containing protein</fullName>
    </recommendedName>
</protein>
<feature type="compositionally biased region" description="Acidic residues" evidence="7">
    <location>
        <begin position="1947"/>
        <end position="1959"/>
    </location>
</feature>
<feature type="compositionally biased region" description="Low complexity" evidence="7">
    <location>
        <begin position="2781"/>
        <end position="2793"/>
    </location>
</feature>
<feature type="compositionally biased region" description="Low complexity" evidence="7">
    <location>
        <begin position="1776"/>
        <end position="1787"/>
    </location>
</feature>
<dbReference type="InterPro" id="IPR001965">
    <property type="entry name" value="Znf_PHD"/>
</dbReference>
<evidence type="ECO:0000313" key="10">
    <source>
        <dbReference type="Proteomes" id="UP000006906"/>
    </source>
</evidence>
<feature type="compositionally biased region" description="Basic and acidic residues" evidence="7">
    <location>
        <begin position="1432"/>
        <end position="1442"/>
    </location>
</feature>
<dbReference type="CDD" id="cd15543">
    <property type="entry name" value="PHD_RSF1"/>
    <property type="match status" value="1"/>
</dbReference>
<keyword evidence="4" id="KW-0862">Zinc</keyword>
<feature type="compositionally biased region" description="Gly residues" evidence="7">
    <location>
        <begin position="2115"/>
        <end position="2127"/>
    </location>
</feature>
<feature type="region of interest" description="Disordered" evidence="7">
    <location>
        <begin position="1217"/>
        <end position="1490"/>
    </location>
</feature>
<feature type="compositionally biased region" description="Low complexity" evidence="7">
    <location>
        <begin position="1254"/>
        <end position="1296"/>
    </location>
</feature>
<feature type="compositionally biased region" description="Low complexity" evidence="7">
    <location>
        <begin position="1633"/>
        <end position="1649"/>
    </location>
</feature>